<evidence type="ECO:0000313" key="3">
    <source>
        <dbReference type="Proteomes" id="UP000094501"/>
    </source>
</evidence>
<feature type="region of interest" description="Disordered" evidence="1">
    <location>
        <begin position="1"/>
        <end position="29"/>
    </location>
</feature>
<evidence type="ECO:0000256" key="1">
    <source>
        <dbReference type="SAM" id="MobiDB-lite"/>
    </source>
</evidence>
<dbReference type="EMBL" id="LPWG01000001">
    <property type="protein sequence ID" value="ODS01391.1"/>
    <property type="molecule type" value="Genomic_DNA"/>
</dbReference>
<dbReference type="AlphaFoldDB" id="A0A1E3W6H4"/>
<protein>
    <submittedName>
        <fullName evidence="2">Uncharacterized protein</fullName>
    </submittedName>
</protein>
<keyword evidence="3" id="KW-1185">Reference proteome</keyword>
<dbReference type="STRING" id="1774968.AUC68_00585"/>
<organism evidence="2 3">
    <name type="scientific">Methyloceanibacter methanicus</name>
    <dbReference type="NCBI Taxonomy" id="1774968"/>
    <lineage>
        <taxon>Bacteria</taxon>
        <taxon>Pseudomonadati</taxon>
        <taxon>Pseudomonadota</taxon>
        <taxon>Alphaproteobacteria</taxon>
        <taxon>Hyphomicrobiales</taxon>
        <taxon>Hyphomicrobiaceae</taxon>
        <taxon>Methyloceanibacter</taxon>
    </lineage>
</organism>
<proteinExistence type="predicted"/>
<comment type="caution">
    <text evidence="2">The sequence shown here is derived from an EMBL/GenBank/DDBJ whole genome shotgun (WGS) entry which is preliminary data.</text>
</comment>
<sequence>MSDETGPGAENRMGRQSNGPFGGDYEAPEGAGMHAQGALPFGWYYYGPEPPAFPPYGNAGYGAAGAPGMMHGGVFGPAGDPYRAGPGADAYASHDRNAAYKEAFDRLSRGHVDADTIGKLLSLDDDGFWKGALIGAGAALLATNLPTLKTMFAGAFTGAAGAGKNGGTAAAQHAPEPGASGGPTADDKEKKE</sequence>
<accession>A0A1E3W6H4</accession>
<dbReference type="Proteomes" id="UP000094501">
    <property type="component" value="Unassembled WGS sequence"/>
</dbReference>
<name>A0A1E3W6H4_9HYPH</name>
<reference evidence="2 3" key="1">
    <citation type="journal article" date="2016" name="Environ. Microbiol.">
        <title>New Methyloceanibacter diversity from North Sea sediments includes methanotroph containing solely the soluble methane monooxygenase.</title>
        <authorList>
            <person name="Vekeman B."/>
            <person name="Kerckhof F.M."/>
            <person name="Cremers G."/>
            <person name="de Vos P."/>
            <person name="Vandamme P."/>
            <person name="Boon N."/>
            <person name="Op den Camp H.J."/>
            <person name="Heylen K."/>
        </authorList>
    </citation>
    <scope>NUCLEOTIDE SEQUENCE [LARGE SCALE GENOMIC DNA]</scope>
    <source>
        <strain evidence="2 3">R-67174</strain>
    </source>
</reference>
<evidence type="ECO:0000313" key="2">
    <source>
        <dbReference type="EMBL" id="ODS01391.1"/>
    </source>
</evidence>
<gene>
    <name evidence="2" type="ORF">AUC68_00585</name>
</gene>
<dbReference type="RefSeq" id="WP_069435863.1">
    <property type="nucleotide sequence ID" value="NZ_LPWG01000001.1"/>
</dbReference>
<feature type="region of interest" description="Disordered" evidence="1">
    <location>
        <begin position="163"/>
        <end position="192"/>
    </location>
</feature>
<dbReference type="OrthoDB" id="8482286at2"/>